<evidence type="ECO:0000259" key="2">
    <source>
        <dbReference type="Pfam" id="PF03432"/>
    </source>
</evidence>
<proteinExistence type="predicted"/>
<feature type="domain" description="MobA/VirD2-like nuclease" evidence="2">
    <location>
        <begin position="17"/>
        <end position="147"/>
    </location>
</feature>
<dbReference type="InterPro" id="IPR005094">
    <property type="entry name" value="Endonuclease_MobA/VirD2"/>
</dbReference>
<comment type="caution">
    <text evidence="3">The sequence shown here is derived from an EMBL/GenBank/DDBJ whole genome shotgun (WGS) entry which is preliminary data.</text>
</comment>
<protein>
    <submittedName>
        <fullName evidence="3">Relaxase/mobilization nuclease domain-containing protein</fullName>
    </submittedName>
</protein>
<evidence type="ECO:0000313" key="3">
    <source>
        <dbReference type="EMBL" id="KAB6129613.1"/>
    </source>
</evidence>
<feature type="region of interest" description="Disordered" evidence="1">
    <location>
        <begin position="362"/>
        <end position="393"/>
    </location>
</feature>
<sequence length="393" mass="44733">MYGKILHGASFGGLINYINDPRKNAILVASSDGINLTNNQTITDSFLMQAGLSARTKKPVGHFILSFSPHDALRINDNLLGQIVNDYLKRMGYDDNQFVAFRHFDKEHPHVHIMVNRVNFKGKCTKDSHEKDKNIKVCKELTEQYGLFIARGKEAIKERRLRSMDAIRYQMLHRVSESLQVSRSWKEFENELSKAGIRLRFRYNTKTNGIEGISFTLAKENISSKLKHDISYSGKQLDSSLTLACICKKLGNPIAIVHEQARDMYDDARQEWYDTHNAYEVRDIDRVFPDFDLRFPWQAQARMYDAPQMCGNEQTLEQDFFDELYQTADDVSNIGKGAIQVGLISLGAILFPPYQPAISAGGGGTSSKLGWGDDDKYKKKYSSRSRSFGRGRS</sequence>
<gene>
    <name evidence="3" type="ORF">GA424_25455</name>
</gene>
<dbReference type="EMBL" id="WDEH01000081">
    <property type="protein sequence ID" value="KAB6129613.1"/>
    <property type="molecule type" value="Genomic_DNA"/>
</dbReference>
<feature type="compositionally biased region" description="Basic residues" evidence="1">
    <location>
        <begin position="378"/>
        <end position="393"/>
    </location>
</feature>
<name>A0A6A2RJK8_9BACE</name>
<evidence type="ECO:0000313" key="4">
    <source>
        <dbReference type="Proteomes" id="UP000487596"/>
    </source>
</evidence>
<reference evidence="3 4" key="1">
    <citation type="journal article" date="2019" name="Nat. Med.">
        <title>A library of human gut bacterial isolates paired with longitudinal multiomics data enables mechanistic microbiome research.</title>
        <authorList>
            <person name="Poyet M."/>
            <person name="Groussin M."/>
            <person name="Gibbons S.M."/>
            <person name="Avila-Pacheco J."/>
            <person name="Jiang X."/>
            <person name="Kearney S.M."/>
            <person name="Perrotta A.R."/>
            <person name="Berdy B."/>
            <person name="Zhao S."/>
            <person name="Lieberman T.D."/>
            <person name="Swanson P.K."/>
            <person name="Smith M."/>
            <person name="Roesemann S."/>
            <person name="Alexander J.E."/>
            <person name="Rich S.A."/>
            <person name="Livny J."/>
            <person name="Vlamakis H."/>
            <person name="Clish C."/>
            <person name="Bullock K."/>
            <person name="Deik A."/>
            <person name="Scott J."/>
            <person name="Pierce K.A."/>
            <person name="Xavier R.J."/>
            <person name="Alm E.J."/>
        </authorList>
    </citation>
    <scope>NUCLEOTIDE SEQUENCE [LARGE SCALE GENOMIC DNA]</scope>
    <source>
        <strain evidence="3 4">BIOML-A62</strain>
    </source>
</reference>
<dbReference type="AlphaFoldDB" id="A0A6A2RJK8"/>
<organism evidence="3 4">
    <name type="scientific">Bacteroides xylanisolvens</name>
    <dbReference type="NCBI Taxonomy" id="371601"/>
    <lineage>
        <taxon>Bacteria</taxon>
        <taxon>Pseudomonadati</taxon>
        <taxon>Bacteroidota</taxon>
        <taxon>Bacteroidia</taxon>
        <taxon>Bacteroidales</taxon>
        <taxon>Bacteroidaceae</taxon>
        <taxon>Bacteroides</taxon>
    </lineage>
</organism>
<dbReference type="Proteomes" id="UP000487596">
    <property type="component" value="Unassembled WGS sequence"/>
</dbReference>
<dbReference type="Pfam" id="PF03432">
    <property type="entry name" value="Relaxase"/>
    <property type="match status" value="1"/>
</dbReference>
<evidence type="ECO:0000256" key="1">
    <source>
        <dbReference type="SAM" id="MobiDB-lite"/>
    </source>
</evidence>
<accession>A0A6A2RJK8</accession>
<dbReference type="RefSeq" id="WP_134771266.1">
    <property type="nucleotide sequence ID" value="NZ_WDEE01000084.1"/>
</dbReference>